<dbReference type="EMBL" id="GAIX01007244">
    <property type="protein sequence ID" value="JAA85316.1"/>
    <property type="molecule type" value="Transcribed_RNA"/>
</dbReference>
<name>S4P1J0_9NEOP</name>
<protein>
    <submittedName>
        <fullName evidence="1">Uncharacterized protein</fullName>
    </submittedName>
</protein>
<reference evidence="1" key="1">
    <citation type="journal article" date="2013" name="BMC Genomics">
        <title>Unscrambling butterfly oogenesis.</title>
        <authorList>
            <person name="Carter J.M."/>
            <person name="Baker S.C."/>
            <person name="Pink R."/>
            <person name="Carter D.R."/>
            <person name="Collins A."/>
            <person name="Tomlin J."/>
            <person name="Gibbs M."/>
            <person name="Breuker C.J."/>
        </authorList>
    </citation>
    <scope>NUCLEOTIDE SEQUENCE</scope>
    <source>
        <tissue evidence="1">Ovary</tissue>
    </source>
</reference>
<sequence>MSPNYSAKYQSLDQLPDMDKPTGVRVVCEWESARPAEGEAQALYRAWRGSRQQPRSRQLRALLLTDHDCNAHQSVVAAG</sequence>
<proteinExistence type="predicted"/>
<evidence type="ECO:0000313" key="1">
    <source>
        <dbReference type="EMBL" id="JAA85316.1"/>
    </source>
</evidence>
<organism evidence="1">
    <name type="scientific">Pararge aegeria</name>
    <name type="common">speckled wood butterfly</name>
    <dbReference type="NCBI Taxonomy" id="116150"/>
    <lineage>
        <taxon>Eukaryota</taxon>
        <taxon>Metazoa</taxon>
        <taxon>Ecdysozoa</taxon>
        <taxon>Arthropoda</taxon>
        <taxon>Hexapoda</taxon>
        <taxon>Insecta</taxon>
        <taxon>Pterygota</taxon>
        <taxon>Neoptera</taxon>
        <taxon>Endopterygota</taxon>
        <taxon>Lepidoptera</taxon>
        <taxon>Glossata</taxon>
        <taxon>Ditrysia</taxon>
        <taxon>Papilionoidea</taxon>
        <taxon>Nymphalidae</taxon>
        <taxon>Satyrinae</taxon>
        <taxon>Satyrini</taxon>
        <taxon>Parargina</taxon>
        <taxon>Pararge</taxon>
    </lineage>
</organism>
<dbReference type="AlphaFoldDB" id="S4P1J0"/>
<accession>S4P1J0</accession>
<feature type="non-terminal residue" evidence="1">
    <location>
        <position position="79"/>
    </location>
</feature>
<reference evidence="1" key="2">
    <citation type="submission" date="2013-05" db="EMBL/GenBank/DDBJ databases">
        <authorList>
            <person name="Carter J.-M."/>
            <person name="Baker S.C."/>
            <person name="Pink R."/>
            <person name="Carter D.R.F."/>
            <person name="Collins A."/>
            <person name="Tomlin J."/>
            <person name="Gibbs M."/>
            <person name="Breuker C.J."/>
        </authorList>
    </citation>
    <scope>NUCLEOTIDE SEQUENCE</scope>
    <source>
        <tissue evidence="1">Ovary</tissue>
    </source>
</reference>